<dbReference type="Proteomes" id="UP000001683">
    <property type="component" value="Chromosome"/>
</dbReference>
<dbReference type="SUPFAM" id="SSF109604">
    <property type="entry name" value="HD-domain/PDEase-like"/>
    <property type="match status" value="1"/>
</dbReference>
<dbReference type="Pfam" id="PF13426">
    <property type="entry name" value="PAS_9"/>
    <property type="match status" value="1"/>
</dbReference>
<dbReference type="SUPFAM" id="SSF55785">
    <property type="entry name" value="PYP-like sensor domain (PAS domain)"/>
    <property type="match status" value="1"/>
</dbReference>
<proteinExistence type="predicted"/>
<gene>
    <name evidence="5" type="ordered locus">Nther_2224</name>
</gene>
<dbReference type="PROSITE" id="PS51832">
    <property type="entry name" value="HD_GYP"/>
    <property type="match status" value="1"/>
</dbReference>
<evidence type="ECO:0000259" key="3">
    <source>
        <dbReference type="PROSITE" id="PS50887"/>
    </source>
</evidence>
<dbReference type="CDD" id="cd00130">
    <property type="entry name" value="PAS"/>
    <property type="match status" value="1"/>
</dbReference>
<feature type="domain" description="GGDEF" evidence="3">
    <location>
        <begin position="185"/>
        <end position="317"/>
    </location>
</feature>
<evidence type="ECO:0000313" key="5">
    <source>
        <dbReference type="EMBL" id="ACB85790.1"/>
    </source>
</evidence>
<dbReference type="PANTHER" id="PTHR45228:SF1">
    <property type="entry name" value="CYCLIC DI-GMP PHOSPHODIESTERASE TM_0186"/>
    <property type="match status" value="1"/>
</dbReference>
<dbReference type="InterPro" id="IPR037522">
    <property type="entry name" value="HD_GYP_dom"/>
</dbReference>
<dbReference type="SMART" id="SM00471">
    <property type="entry name" value="HDc"/>
    <property type="match status" value="1"/>
</dbReference>
<dbReference type="Gene3D" id="3.30.450.20">
    <property type="entry name" value="PAS domain"/>
    <property type="match status" value="1"/>
</dbReference>
<dbReference type="SMART" id="SM00267">
    <property type="entry name" value="GGDEF"/>
    <property type="match status" value="1"/>
</dbReference>
<dbReference type="Gene3D" id="3.30.70.270">
    <property type="match status" value="1"/>
</dbReference>
<dbReference type="eggNOG" id="COG2199">
    <property type="taxonomic scope" value="Bacteria"/>
</dbReference>
<dbReference type="InterPro" id="IPR000160">
    <property type="entry name" value="GGDEF_dom"/>
</dbReference>
<dbReference type="InterPro" id="IPR052020">
    <property type="entry name" value="Cyclic_di-GMP/3'3'-cGAMP_PDE"/>
</dbReference>
<dbReference type="AlphaFoldDB" id="B2A818"/>
<dbReference type="eggNOG" id="COG3437">
    <property type="taxonomic scope" value="Bacteria"/>
</dbReference>
<keyword evidence="6" id="KW-1185">Reference proteome</keyword>
<dbReference type="RefSeq" id="WP_012448642.1">
    <property type="nucleotide sequence ID" value="NC_010718.1"/>
</dbReference>
<dbReference type="PROSITE" id="PS50887">
    <property type="entry name" value="GGDEF"/>
    <property type="match status" value="1"/>
</dbReference>
<evidence type="ECO:0000259" key="1">
    <source>
        <dbReference type="PROSITE" id="PS50112"/>
    </source>
</evidence>
<organism evidence="5 6">
    <name type="scientific">Natranaerobius thermophilus (strain ATCC BAA-1301 / DSM 18059 / JW/NM-WN-LF)</name>
    <dbReference type="NCBI Taxonomy" id="457570"/>
    <lineage>
        <taxon>Bacteria</taxon>
        <taxon>Bacillati</taxon>
        <taxon>Bacillota</taxon>
        <taxon>Clostridia</taxon>
        <taxon>Natranaerobiales</taxon>
        <taxon>Natranaerobiaceae</taxon>
        <taxon>Natranaerobius</taxon>
    </lineage>
</organism>
<dbReference type="InterPro" id="IPR000014">
    <property type="entry name" value="PAS"/>
</dbReference>
<dbReference type="Pfam" id="PF00990">
    <property type="entry name" value="GGDEF"/>
    <property type="match status" value="1"/>
</dbReference>
<dbReference type="InterPro" id="IPR043128">
    <property type="entry name" value="Rev_trsase/Diguanyl_cyclase"/>
</dbReference>
<keyword evidence="5" id="KW-0378">Hydrolase</keyword>
<protein>
    <submittedName>
        <fullName evidence="5">Diguanylate cyclase and metal dependent phosphohydrolase</fullName>
    </submittedName>
</protein>
<dbReference type="InterPro" id="IPR029787">
    <property type="entry name" value="Nucleotide_cyclase"/>
</dbReference>
<evidence type="ECO:0000259" key="4">
    <source>
        <dbReference type="PROSITE" id="PS51832"/>
    </source>
</evidence>
<dbReference type="NCBIfam" id="TIGR00254">
    <property type="entry name" value="GGDEF"/>
    <property type="match status" value="1"/>
</dbReference>
<dbReference type="KEGG" id="nth:Nther_2224"/>
<feature type="domain" description="PAC" evidence="2">
    <location>
        <begin position="106"/>
        <end position="157"/>
    </location>
</feature>
<sequence>MAGKEDKFMGDGGFTGKDENLDSRNYQELYWVHKSYYEQLFKHMPDGIALVDQDNKVIDVNPVFEKIFGYDKDEIIGENLDCMITTPELSKEAETLSSMAQKGMVVNRSSQRIRKDGKPVFVKITGMPLVINDKMAGGFGIYQDITEEKLAKERLEYLNNRDKLTGTYHRQYVENMIYELEKNNVPVSFILGDINDLKLVNEVFGHLEGNKVLQRTVRILKSVLPHDAIISRWSGDEFLIVLTETGELEVQQWLKKLREAFEWENINKRDKFPVILSFGYATRIGDGRPVREVLKKADDRMQRQKSLSSRRLKGASVEFLKRMMPEKCSETVEHTTRMKHIARMMGEALYLSEAALDELELIASLHDIGKIAVPENILLKEGPLDEEEWHEIKKHPEIGCRIAQSMEELRPVAEGILYHHEWINGRGYPTGLQGREIPLVARVISIVDAYEVMTRGRPYKGPVTPQNAREELKNSAGTQFDPDLVELFSEEIFPKIKEKF</sequence>
<dbReference type="PANTHER" id="PTHR45228">
    <property type="entry name" value="CYCLIC DI-GMP PHOSPHODIESTERASE TM_0186-RELATED"/>
    <property type="match status" value="1"/>
</dbReference>
<dbReference type="InterPro" id="IPR003607">
    <property type="entry name" value="HD/PDEase_dom"/>
</dbReference>
<dbReference type="OrthoDB" id="9804747at2"/>
<reference evidence="5 6" key="1">
    <citation type="submission" date="2008-04" db="EMBL/GenBank/DDBJ databases">
        <title>Complete sequence of chromosome of Natranaerobius thermophilus JW/NM-WN-LF.</title>
        <authorList>
            <consortium name="US DOE Joint Genome Institute"/>
            <person name="Copeland A."/>
            <person name="Lucas S."/>
            <person name="Lapidus A."/>
            <person name="Glavina del Rio T."/>
            <person name="Dalin E."/>
            <person name="Tice H."/>
            <person name="Bruce D."/>
            <person name="Goodwin L."/>
            <person name="Pitluck S."/>
            <person name="Chertkov O."/>
            <person name="Brettin T."/>
            <person name="Detter J.C."/>
            <person name="Han C."/>
            <person name="Kuske C.R."/>
            <person name="Schmutz J."/>
            <person name="Larimer F."/>
            <person name="Land M."/>
            <person name="Hauser L."/>
            <person name="Kyrpides N."/>
            <person name="Lykidis A."/>
            <person name="Mesbah N.M."/>
            <person name="Wiegel J."/>
        </authorList>
    </citation>
    <scope>NUCLEOTIDE SEQUENCE [LARGE SCALE GENOMIC DNA]</scope>
    <source>
        <strain evidence="6">ATCC BAA-1301 / DSM 18059 / JW/NM-WN-LF</strain>
    </source>
</reference>
<dbReference type="InterPro" id="IPR000700">
    <property type="entry name" value="PAS-assoc_C"/>
</dbReference>
<dbReference type="InParanoid" id="B2A818"/>
<dbReference type="InterPro" id="IPR035965">
    <property type="entry name" value="PAS-like_dom_sf"/>
</dbReference>
<dbReference type="EMBL" id="CP001034">
    <property type="protein sequence ID" value="ACB85790.1"/>
    <property type="molecule type" value="Genomic_DNA"/>
</dbReference>
<accession>B2A818</accession>
<dbReference type="STRING" id="457570.Nther_2224"/>
<dbReference type="CDD" id="cd00077">
    <property type="entry name" value="HDc"/>
    <property type="match status" value="1"/>
</dbReference>
<dbReference type="SMART" id="SM00091">
    <property type="entry name" value="PAS"/>
    <property type="match status" value="1"/>
</dbReference>
<feature type="domain" description="HD-GYP" evidence="4">
    <location>
        <begin position="309"/>
        <end position="500"/>
    </location>
</feature>
<evidence type="ECO:0000259" key="2">
    <source>
        <dbReference type="PROSITE" id="PS50113"/>
    </source>
</evidence>
<dbReference type="eggNOG" id="COG2202">
    <property type="taxonomic scope" value="Bacteria"/>
</dbReference>
<dbReference type="Gene3D" id="1.10.3210.10">
    <property type="entry name" value="Hypothetical protein af1432"/>
    <property type="match status" value="1"/>
</dbReference>
<dbReference type="Pfam" id="PF13487">
    <property type="entry name" value="HD_5"/>
    <property type="match status" value="1"/>
</dbReference>
<dbReference type="CDD" id="cd01949">
    <property type="entry name" value="GGDEF"/>
    <property type="match status" value="1"/>
</dbReference>
<feature type="domain" description="PAS" evidence="1">
    <location>
        <begin position="33"/>
        <end position="80"/>
    </location>
</feature>
<name>B2A818_NATTJ</name>
<dbReference type="NCBIfam" id="TIGR00229">
    <property type="entry name" value="sensory_box"/>
    <property type="match status" value="1"/>
</dbReference>
<evidence type="ECO:0000313" key="6">
    <source>
        <dbReference type="Proteomes" id="UP000001683"/>
    </source>
</evidence>
<dbReference type="PROSITE" id="PS50112">
    <property type="entry name" value="PAS"/>
    <property type="match status" value="1"/>
</dbReference>
<dbReference type="SUPFAM" id="SSF55073">
    <property type="entry name" value="Nucleotide cyclase"/>
    <property type="match status" value="1"/>
</dbReference>
<reference evidence="5 6" key="2">
    <citation type="journal article" date="2011" name="J. Bacteriol.">
        <title>Complete genome sequence of the anaerobic, halophilic alkalithermophile Natranaerobius thermophilus JW/NM-WN-LF.</title>
        <authorList>
            <person name="Zhao B."/>
            <person name="Mesbah N.M."/>
            <person name="Dalin E."/>
            <person name="Goodwin L."/>
            <person name="Nolan M."/>
            <person name="Pitluck S."/>
            <person name="Chertkov O."/>
            <person name="Brettin T.S."/>
            <person name="Han J."/>
            <person name="Larimer F.W."/>
            <person name="Land M.L."/>
            <person name="Hauser L."/>
            <person name="Kyrpides N."/>
            <person name="Wiegel J."/>
        </authorList>
    </citation>
    <scope>NUCLEOTIDE SEQUENCE [LARGE SCALE GENOMIC DNA]</scope>
    <source>
        <strain evidence="6">ATCC BAA-1301 / DSM 18059 / JW/NM-WN-LF</strain>
    </source>
</reference>
<dbReference type="PROSITE" id="PS50113">
    <property type="entry name" value="PAC"/>
    <property type="match status" value="1"/>
</dbReference>
<dbReference type="HOGENOM" id="CLU_000445_92_5_9"/>
<dbReference type="GO" id="GO:0016787">
    <property type="term" value="F:hydrolase activity"/>
    <property type="evidence" value="ECO:0007669"/>
    <property type="project" value="UniProtKB-KW"/>
</dbReference>